<evidence type="ECO:0000256" key="1">
    <source>
        <dbReference type="ARBA" id="ARBA00022737"/>
    </source>
</evidence>
<feature type="repeat" description="ANK" evidence="3">
    <location>
        <begin position="165"/>
        <end position="197"/>
    </location>
</feature>
<dbReference type="SMART" id="SM00248">
    <property type="entry name" value="ANK"/>
    <property type="match status" value="4"/>
</dbReference>
<evidence type="ECO:0000256" key="2">
    <source>
        <dbReference type="ARBA" id="ARBA00023043"/>
    </source>
</evidence>
<keyword evidence="1" id="KW-0677">Repeat</keyword>
<keyword evidence="2 3" id="KW-0040">ANK repeat</keyword>
<organism evidence="4 5">
    <name type="scientific">Azohydromonas caseinilytica</name>
    <dbReference type="NCBI Taxonomy" id="2728836"/>
    <lineage>
        <taxon>Bacteria</taxon>
        <taxon>Pseudomonadati</taxon>
        <taxon>Pseudomonadota</taxon>
        <taxon>Betaproteobacteria</taxon>
        <taxon>Burkholderiales</taxon>
        <taxon>Sphaerotilaceae</taxon>
        <taxon>Azohydromonas</taxon>
    </lineage>
</organism>
<dbReference type="PROSITE" id="PS50297">
    <property type="entry name" value="ANK_REP_REGION"/>
    <property type="match status" value="2"/>
</dbReference>
<dbReference type="InterPro" id="IPR036770">
    <property type="entry name" value="Ankyrin_rpt-contain_sf"/>
</dbReference>
<evidence type="ECO:0000313" key="5">
    <source>
        <dbReference type="Proteomes" id="UP000574067"/>
    </source>
</evidence>
<dbReference type="SUPFAM" id="SSF48403">
    <property type="entry name" value="Ankyrin repeat"/>
    <property type="match status" value="1"/>
</dbReference>
<evidence type="ECO:0000256" key="3">
    <source>
        <dbReference type="PROSITE-ProRule" id="PRU00023"/>
    </source>
</evidence>
<reference evidence="4 5" key="1">
    <citation type="submission" date="2020-04" db="EMBL/GenBank/DDBJ databases">
        <title>Azohydromonas sp. isolated from soil.</title>
        <authorList>
            <person name="Dahal R.H."/>
        </authorList>
    </citation>
    <scope>NUCLEOTIDE SEQUENCE [LARGE SCALE GENOMIC DNA]</scope>
    <source>
        <strain evidence="4 5">G-1-1-14</strain>
    </source>
</reference>
<dbReference type="AlphaFoldDB" id="A0A848FEB8"/>
<proteinExistence type="predicted"/>
<dbReference type="Pfam" id="PF12796">
    <property type="entry name" value="Ank_2"/>
    <property type="match status" value="1"/>
</dbReference>
<dbReference type="PANTHER" id="PTHR24171">
    <property type="entry name" value="ANKYRIN REPEAT DOMAIN-CONTAINING PROTEIN 39-RELATED"/>
    <property type="match status" value="1"/>
</dbReference>
<sequence>MSSGLGGEQRRGAVRRSVLMGGLAALLGVGPAWAGSYEDFFKAVERDDGRSVAALLRRGFDPNSRNERGEPALSFAFKEDALAAAEALWAHSQLDLEASNAAGETPLMIAALRGHVAWMQRLIQRGARVHREGWAPIHYAASCPELGPVVEMLKAGAPVNAVSPNGSTPLMMAAGYGAIDAARLLVQRGADAKARNQRGLSAADFARGVSRDALADELEAAARR</sequence>
<evidence type="ECO:0000313" key="4">
    <source>
        <dbReference type="EMBL" id="NML17396.1"/>
    </source>
</evidence>
<dbReference type="Proteomes" id="UP000574067">
    <property type="component" value="Unassembled WGS sequence"/>
</dbReference>
<name>A0A848FEB8_9BURK</name>
<comment type="caution">
    <text evidence="4">The sequence shown here is derived from an EMBL/GenBank/DDBJ whole genome shotgun (WGS) entry which is preliminary data.</text>
</comment>
<dbReference type="PRINTS" id="PR01415">
    <property type="entry name" value="ANKYRIN"/>
</dbReference>
<dbReference type="InterPro" id="IPR002110">
    <property type="entry name" value="Ankyrin_rpt"/>
</dbReference>
<gene>
    <name evidence="4" type="ORF">HHL10_20710</name>
</gene>
<keyword evidence="5" id="KW-1185">Reference proteome</keyword>
<feature type="repeat" description="ANK" evidence="3">
    <location>
        <begin position="102"/>
        <end position="134"/>
    </location>
</feature>
<accession>A0A848FEB8</accession>
<dbReference type="EMBL" id="JABBFW010000018">
    <property type="protein sequence ID" value="NML17396.1"/>
    <property type="molecule type" value="Genomic_DNA"/>
</dbReference>
<dbReference type="PROSITE" id="PS50088">
    <property type="entry name" value="ANK_REPEAT"/>
    <property type="match status" value="2"/>
</dbReference>
<dbReference type="Pfam" id="PF13857">
    <property type="entry name" value="Ank_5"/>
    <property type="match status" value="1"/>
</dbReference>
<dbReference type="Gene3D" id="1.25.40.20">
    <property type="entry name" value="Ankyrin repeat-containing domain"/>
    <property type="match status" value="1"/>
</dbReference>
<protein>
    <submittedName>
        <fullName evidence="4">Ankyrin repeat domain-containing protein</fullName>
    </submittedName>
</protein>